<dbReference type="Pfam" id="PF02470">
    <property type="entry name" value="MlaD"/>
    <property type="match status" value="1"/>
</dbReference>
<dbReference type="EMBL" id="BAEE01000088">
    <property type="protein sequence ID" value="GAB11785.1"/>
    <property type="molecule type" value="Genomic_DNA"/>
</dbReference>
<dbReference type="PANTHER" id="PTHR33371:SF18">
    <property type="entry name" value="MCE-FAMILY PROTEIN MCE3C"/>
    <property type="match status" value="1"/>
</dbReference>
<name>G7H7G0_9ACTN</name>
<organism evidence="3 4">
    <name type="scientific">Gordonia araii NBRC 100433</name>
    <dbReference type="NCBI Taxonomy" id="1073574"/>
    <lineage>
        <taxon>Bacteria</taxon>
        <taxon>Bacillati</taxon>
        <taxon>Actinomycetota</taxon>
        <taxon>Actinomycetes</taxon>
        <taxon>Mycobacteriales</taxon>
        <taxon>Gordoniaceae</taxon>
        <taxon>Gordonia</taxon>
    </lineage>
</organism>
<sequence length="357" mass="39017">MSALDENTETKAAGRGWSPRALLRRLSDRPAMSNAQRERMEMRWGIASAVVLLVMGLVAAGIYVFTPGQARLTAQFDEAGQIKAGDSVRVAGVPVGTVKKVTLADDHVVVEMSVARDVFIGEDSRADAKMLTVVGGNFIDITSAGNERLRDKPIAKDNTSVPYSLTKTFSLAQPKIEAIDAAPLRKTLVQVQEGFAANPGALKRNLSVMQSMLTNLNNRQDEFGTMLSLAAEYTQSINVSGDILTALGRNLADFVTEFESYGTRLSYAFQRLADLLERVKGILLEYDTTIDPLVRQVDAIGRKFGPLLERYEPMIKQGRDLIKRLQSMVGPDGSIRVDQSNIVLSTDYCMPVPGVKC</sequence>
<dbReference type="RefSeq" id="WP_007323859.1">
    <property type="nucleotide sequence ID" value="NZ_BAEE01000088.1"/>
</dbReference>
<dbReference type="Proteomes" id="UP000035088">
    <property type="component" value="Unassembled WGS sequence"/>
</dbReference>
<dbReference type="InterPro" id="IPR003399">
    <property type="entry name" value="Mce/MlaD"/>
</dbReference>
<keyword evidence="1" id="KW-0812">Transmembrane</keyword>
<evidence type="ECO:0000313" key="3">
    <source>
        <dbReference type="EMBL" id="GAB11785.1"/>
    </source>
</evidence>
<dbReference type="PANTHER" id="PTHR33371">
    <property type="entry name" value="INTERMEMBRANE PHOSPHOLIPID TRANSPORT SYSTEM BINDING PROTEIN MLAD-RELATED"/>
    <property type="match status" value="1"/>
</dbReference>
<keyword evidence="1" id="KW-0472">Membrane</keyword>
<dbReference type="OrthoDB" id="4379218at2"/>
<dbReference type="InterPro" id="IPR005693">
    <property type="entry name" value="Mce"/>
</dbReference>
<accession>G7H7G0</accession>
<dbReference type="InterPro" id="IPR052336">
    <property type="entry name" value="MlaD_Phospholipid_Transporter"/>
</dbReference>
<dbReference type="GO" id="GO:0005576">
    <property type="term" value="C:extracellular region"/>
    <property type="evidence" value="ECO:0007669"/>
    <property type="project" value="TreeGrafter"/>
</dbReference>
<keyword evidence="1" id="KW-1133">Transmembrane helix</keyword>
<dbReference type="NCBIfam" id="TIGR00996">
    <property type="entry name" value="Mtu_fam_mce"/>
    <property type="match status" value="1"/>
</dbReference>
<dbReference type="STRING" id="1073574.GOARA_088_00490"/>
<feature type="transmembrane region" description="Helical" evidence="1">
    <location>
        <begin position="44"/>
        <end position="65"/>
    </location>
</feature>
<gene>
    <name evidence="3" type="primary">mceC</name>
    <name evidence="3" type="ORF">GOARA_088_00490</name>
</gene>
<reference evidence="3 4" key="1">
    <citation type="submission" date="2011-11" db="EMBL/GenBank/DDBJ databases">
        <title>Whole genome shotgun sequence of Gordonia araii NBRC 100433.</title>
        <authorList>
            <person name="Yoshida Y."/>
            <person name="Hosoyama A."/>
            <person name="Tsuchikane K."/>
            <person name="Katsumata H."/>
            <person name="Yamazaki S."/>
            <person name="Fujita N."/>
        </authorList>
    </citation>
    <scope>NUCLEOTIDE SEQUENCE [LARGE SCALE GENOMIC DNA]</scope>
    <source>
        <strain evidence="3 4">NBRC 100433</strain>
    </source>
</reference>
<evidence type="ECO:0000259" key="2">
    <source>
        <dbReference type="Pfam" id="PF02470"/>
    </source>
</evidence>
<feature type="domain" description="Mce/MlaD" evidence="2">
    <location>
        <begin position="71"/>
        <end position="142"/>
    </location>
</feature>
<proteinExistence type="predicted"/>
<dbReference type="AlphaFoldDB" id="G7H7G0"/>
<evidence type="ECO:0000256" key="1">
    <source>
        <dbReference type="SAM" id="Phobius"/>
    </source>
</evidence>
<keyword evidence="4" id="KW-1185">Reference proteome</keyword>
<evidence type="ECO:0000313" key="4">
    <source>
        <dbReference type="Proteomes" id="UP000035088"/>
    </source>
</evidence>
<protein>
    <submittedName>
        <fullName evidence="3">Mce family protein</fullName>
    </submittedName>
</protein>
<comment type="caution">
    <text evidence="3">The sequence shown here is derived from an EMBL/GenBank/DDBJ whole genome shotgun (WGS) entry which is preliminary data.</text>
</comment>